<keyword evidence="2" id="KW-0479">Metal-binding</keyword>
<dbReference type="SUPFAM" id="SSF53649">
    <property type="entry name" value="Alkaline phosphatase-like"/>
    <property type="match status" value="1"/>
</dbReference>
<evidence type="ECO:0000256" key="4">
    <source>
        <dbReference type="ARBA" id="ARBA00022837"/>
    </source>
</evidence>
<dbReference type="PANTHER" id="PTHR42693:SF53">
    <property type="entry name" value="ENDO-4-O-SULFATASE"/>
    <property type="match status" value="1"/>
</dbReference>
<dbReference type="EMBL" id="JAUKPO010000046">
    <property type="protein sequence ID" value="MDO1451193.1"/>
    <property type="molecule type" value="Genomic_DNA"/>
</dbReference>
<dbReference type="InterPro" id="IPR050738">
    <property type="entry name" value="Sulfatase"/>
</dbReference>
<organism evidence="6 7">
    <name type="scientific">Rhodocytophaga aerolata</name>
    <dbReference type="NCBI Taxonomy" id="455078"/>
    <lineage>
        <taxon>Bacteria</taxon>
        <taxon>Pseudomonadati</taxon>
        <taxon>Bacteroidota</taxon>
        <taxon>Cytophagia</taxon>
        <taxon>Cytophagales</taxon>
        <taxon>Rhodocytophagaceae</taxon>
        <taxon>Rhodocytophaga</taxon>
    </lineage>
</organism>
<evidence type="ECO:0000256" key="1">
    <source>
        <dbReference type="ARBA" id="ARBA00008779"/>
    </source>
</evidence>
<dbReference type="PROSITE" id="PS00523">
    <property type="entry name" value="SULFATASE_1"/>
    <property type="match status" value="1"/>
</dbReference>
<gene>
    <name evidence="6" type="ORF">Q0590_33270</name>
</gene>
<dbReference type="Gene3D" id="3.40.720.10">
    <property type="entry name" value="Alkaline Phosphatase, subunit A"/>
    <property type="match status" value="1"/>
</dbReference>
<dbReference type="Proteomes" id="UP001168528">
    <property type="component" value="Unassembled WGS sequence"/>
</dbReference>
<evidence type="ECO:0000259" key="5">
    <source>
        <dbReference type="Pfam" id="PF00884"/>
    </source>
</evidence>
<protein>
    <submittedName>
        <fullName evidence="6">Sulfatase-like hydrolase/transferase</fullName>
    </submittedName>
</protein>
<proteinExistence type="inferred from homology"/>
<evidence type="ECO:0000256" key="2">
    <source>
        <dbReference type="ARBA" id="ARBA00022723"/>
    </source>
</evidence>
<dbReference type="InterPro" id="IPR017850">
    <property type="entry name" value="Alkaline_phosphatase_core_sf"/>
</dbReference>
<dbReference type="InterPro" id="IPR024607">
    <property type="entry name" value="Sulfatase_CS"/>
</dbReference>
<comment type="caution">
    <text evidence="6">The sequence shown here is derived from an EMBL/GenBank/DDBJ whole genome shotgun (WGS) entry which is preliminary data.</text>
</comment>
<keyword evidence="4" id="KW-0106">Calcium</keyword>
<dbReference type="InterPro" id="IPR000917">
    <property type="entry name" value="Sulfatase_N"/>
</dbReference>
<evidence type="ECO:0000256" key="3">
    <source>
        <dbReference type="ARBA" id="ARBA00022801"/>
    </source>
</evidence>
<dbReference type="CDD" id="cd16151">
    <property type="entry name" value="sulfatase_like"/>
    <property type="match status" value="1"/>
</dbReference>
<feature type="domain" description="Sulfatase N-terminal" evidence="5">
    <location>
        <begin position="32"/>
        <end position="331"/>
    </location>
</feature>
<reference evidence="6" key="1">
    <citation type="submission" date="2023-07" db="EMBL/GenBank/DDBJ databases">
        <title>The genome sequence of Rhodocytophaga aerolata KACC 12507.</title>
        <authorList>
            <person name="Zhang X."/>
        </authorList>
    </citation>
    <scope>NUCLEOTIDE SEQUENCE</scope>
    <source>
        <strain evidence="6">KACC 12507</strain>
    </source>
</reference>
<sequence>MKHPLYNICTLFCLLILFFSGGPPLQLPDNPPNIILILADDLGYETIACNGGTSYRTPNLDRLAATGMRFTHCYATPLCTPSRVQLMTGKYNFRNYEKFGYLNPEEKTFANLLQAAGYKTAIAGKWQLGGDAATVKNFGFDEFCLWQLSAGDFWYRYKDPKITTSAGYRQYEGQYGPDIFTDFILQFMERHRNERFFVYYPMCLVHDPFQPTPATEVFGRYTVQGTDDTTYFHPMVAYMDKLVGKITTGLERLNLRDNTILIFTGDNGTSPKVFSRMGNRIVQGDKGNTTEAGTHVPLIVNWPGNTLRGTVLKDLIDFTDFLPAMAGVAGVPLTAAGTFDGQSFYGQLTGKKTTPRKWIFCDYDPKGRDFTPQRYAQDHRWKLYAIGKFYDLQNDRLEKHPLPQSKLTRDGQRAYRKLQTVLEKYDNQLN</sequence>
<dbReference type="PANTHER" id="PTHR42693">
    <property type="entry name" value="ARYLSULFATASE FAMILY MEMBER"/>
    <property type="match status" value="1"/>
</dbReference>
<keyword evidence="3" id="KW-0378">Hydrolase</keyword>
<dbReference type="RefSeq" id="WP_302041992.1">
    <property type="nucleotide sequence ID" value="NZ_JAUKPO010000046.1"/>
</dbReference>
<name>A0ABT8RJ22_9BACT</name>
<comment type="similarity">
    <text evidence="1">Belongs to the sulfatase family.</text>
</comment>
<dbReference type="Pfam" id="PF00884">
    <property type="entry name" value="Sulfatase"/>
    <property type="match status" value="1"/>
</dbReference>
<evidence type="ECO:0000313" key="6">
    <source>
        <dbReference type="EMBL" id="MDO1451193.1"/>
    </source>
</evidence>
<accession>A0ABT8RJ22</accession>
<evidence type="ECO:0000313" key="7">
    <source>
        <dbReference type="Proteomes" id="UP001168528"/>
    </source>
</evidence>
<keyword evidence="7" id="KW-1185">Reference proteome</keyword>